<evidence type="ECO:0000256" key="5">
    <source>
        <dbReference type="ARBA" id="ARBA00022723"/>
    </source>
</evidence>
<dbReference type="OrthoDB" id="9811281at2"/>
<protein>
    <submittedName>
        <fullName evidence="10">Putative bifunctional cbb3-type cytochrome c oxidase subunit II/cytochrome c</fullName>
    </submittedName>
</protein>
<dbReference type="InterPro" id="IPR009056">
    <property type="entry name" value="Cyt_c-like_dom"/>
</dbReference>
<evidence type="ECO:0000313" key="11">
    <source>
        <dbReference type="Proteomes" id="UP000054823"/>
    </source>
</evidence>
<evidence type="ECO:0000259" key="9">
    <source>
        <dbReference type="PROSITE" id="PS51007"/>
    </source>
</evidence>
<evidence type="ECO:0000256" key="2">
    <source>
        <dbReference type="ARBA" id="ARBA00022448"/>
    </source>
</evidence>
<sequence length="158" mass="17099">MRGLAAILGIGVLAALGAAAYVWTGSADDVQNGVMPESVDLVAGKALYAETCAACHGVNLEGQENWRSPGEDGRLPAPPHDETGHTWHHSDQVLFDYTKLGGREVMAAQGMEFDSGMPGFGDQLSDQEIWNILGYIKSTWPEEIQDMQYERTHGVPVN</sequence>
<evidence type="ECO:0000256" key="7">
    <source>
        <dbReference type="ARBA" id="ARBA00023004"/>
    </source>
</evidence>
<keyword evidence="11" id="KW-1185">Reference proteome</keyword>
<dbReference type="GO" id="GO:0005506">
    <property type="term" value="F:iron ion binding"/>
    <property type="evidence" value="ECO:0007669"/>
    <property type="project" value="InterPro"/>
</dbReference>
<evidence type="ECO:0000256" key="1">
    <source>
        <dbReference type="ARBA" id="ARBA00001926"/>
    </source>
</evidence>
<evidence type="ECO:0000256" key="3">
    <source>
        <dbReference type="ARBA" id="ARBA00022617"/>
    </source>
</evidence>
<organism evidence="10 11">
    <name type="scientific">Shimia marina</name>
    <dbReference type="NCBI Taxonomy" id="321267"/>
    <lineage>
        <taxon>Bacteria</taxon>
        <taxon>Pseudomonadati</taxon>
        <taxon>Pseudomonadota</taxon>
        <taxon>Alphaproteobacteria</taxon>
        <taxon>Rhodobacterales</taxon>
        <taxon>Roseobacteraceae</taxon>
    </lineage>
</organism>
<dbReference type="AlphaFoldDB" id="A0A0P1EN47"/>
<dbReference type="Pfam" id="PF00034">
    <property type="entry name" value="Cytochrom_C"/>
    <property type="match status" value="1"/>
</dbReference>
<dbReference type="GO" id="GO:0020037">
    <property type="term" value="F:heme binding"/>
    <property type="evidence" value="ECO:0007669"/>
    <property type="project" value="InterPro"/>
</dbReference>
<keyword evidence="3 8" id="KW-0349">Heme</keyword>
<dbReference type="InterPro" id="IPR008168">
    <property type="entry name" value="Cyt_C_IC"/>
</dbReference>
<proteinExistence type="predicted"/>
<dbReference type="InterPro" id="IPR051459">
    <property type="entry name" value="Cytochrome_c-type_DH"/>
</dbReference>
<evidence type="ECO:0000313" key="10">
    <source>
        <dbReference type="EMBL" id="CUH51766.1"/>
    </source>
</evidence>
<gene>
    <name evidence="10" type="ORF">SHM7688_01205</name>
</gene>
<dbReference type="EMBL" id="CYPW01000008">
    <property type="protein sequence ID" value="CUH51766.1"/>
    <property type="molecule type" value="Genomic_DNA"/>
</dbReference>
<keyword evidence="4" id="KW-0679">Respiratory chain</keyword>
<name>A0A0P1EN47_9RHOB</name>
<keyword evidence="5 8" id="KW-0479">Metal-binding</keyword>
<dbReference type="GO" id="GO:0009055">
    <property type="term" value="F:electron transfer activity"/>
    <property type="evidence" value="ECO:0007669"/>
    <property type="project" value="InterPro"/>
</dbReference>
<dbReference type="SUPFAM" id="SSF46626">
    <property type="entry name" value="Cytochrome c"/>
    <property type="match status" value="1"/>
</dbReference>
<evidence type="ECO:0000256" key="6">
    <source>
        <dbReference type="ARBA" id="ARBA00022982"/>
    </source>
</evidence>
<dbReference type="PANTHER" id="PTHR35008">
    <property type="entry name" value="BLL4482 PROTEIN-RELATED"/>
    <property type="match status" value="1"/>
</dbReference>
<dbReference type="STRING" id="321267.SHM7688_01205"/>
<dbReference type="InterPro" id="IPR036909">
    <property type="entry name" value="Cyt_c-like_dom_sf"/>
</dbReference>
<reference evidence="10 11" key="1">
    <citation type="submission" date="2015-09" db="EMBL/GenBank/DDBJ databases">
        <authorList>
            <consortium name="Swine Surveillance"/>
        </authorList>
    </citation>
    <scope>NUCLEOTIDE SEQUENCE [LARGE SCALE GENOMIC DNA]</scope>
    <source>
        <strain evidence="10 11">CECT 7688</strain>
    </source>
</reference>
<dbReference type="PRINTS" id="PR00605">
    <property type="entry name" value="CYTCHROMECIC"/>
</dbReference>
<feature type="domain" description="Cytochrome c" evidence="9">
    <location>
        <begin position="39"/>
        <end position="140"/>
    </location>
</feature>
<evidence type="ECO:0000256" key="8">
    <source>
        <dbReference type="PROSITE-ProRule" id="PRU00433"/>
    </source>
</evidence>
<dbReference type="Gene3D" id="1.10.760.10">
    <property type="entry name" value="Cytochrome c-like domain"/>
    <property type="match status" value="1"/>
</dbReference>
<dbReference type="Proteomes" id="UP000054823">
    <property type="component" value="Unassembled WGS sequence"/>
</dbReference>
<keyword evidence="7 8" id="KW-0408">Iron</keyword>
<dbReference type="RefSeq" id="WP_058239089.1">
    <property type="nucleotide sequence ID" value="NZ_CYPW01000008.1"/>
</dbReference>
<keyword evidence="6" id="KW-0249">Electron transport</keyword>
<evidence type="ECO:0000256" key="4">
    <source>
        <dbReference type="ARBA" id="ARBA00022660"/>
    </source>
</evidence>
<keyword evidence="2" id="KW-0813">Transport</keyword>
<comment type="cofactor">
    <cofactor evidence="1">
        <name>heme c</name>
        <dbReference type="ChEBI" id="CHEBI:61717"/>
    </cofactor>
</comment>
<accession>A0A0P1EN47</accession>
<dbReference type="PANTHER" id="PTHR35008:SF4">
    <property type="entry name" value="BLL4482 PROTEIN"/>
    <property type="match status" value="1"/>
</dbReference>
<dbReference type="PROSITE" id="PS51007">
    <property type="entry name" value="CYTC"/>
    <property type="match status" value="1"/>
</dbReference>